<reference evidence="3 4" key="1">
    <citation type="submission" date="2019-03" db="EMBL/GenBank/DDBJ databases">
        <title>Genomic Encyclopedia of Type Strains, Phase IV (KMG-IV): sequencing the most valuable type-strain genomes for metagenomic binning, comparative biology and taxonomic classification.</title>
        <authorList>
            <person name="Goeker M."/>
        </authorList>
    </citation>
    <scope>NUCLEOTIDE SEQUENCE [LARGE SCALE GENOMIC DNA]</scope>
    <source>
        <strain evidence="3 4">DSM 18792</strain>
    </source>
</reference>
<name>A0A4V2QDS2_9FLAO</name>
<feature type="domain" description="Secretion system C-terminal sorting" evidence="2">
    <location>
        <begin position="447"/>
        <end position="512"/>
    </location>
</feature>
<proteinExistence type="predicted"/>
<organism evidence="3 4">
    <name type="scientific">Mariniflexile fucanivorans</name>
    <dbReference type="NCBI Taxonomy" id="264023"/>
    <lineage>
        <taxon>Bacteria</taxon>
        <taxon>Pseudomonadati</taxon>
        <taxon>Bacteroidota</taxon>
        <taxon>Flavobacteriia</taxon>
        <taxon>Flavobacteriales</taxon>
        <taxon>Flavobacteriaceae</taxon>
        <taxon>Mariniflexile</taxon>
    </lineage>
</organism>
<accession>A0A4V2QDS2</accession>
<evidence type="ECO:0000256" key="1">
    <source>
        <dbReference type="ARBA" id="ARBA00022729"/>
    </source>
</evidence>
<evidence type="ECO:0000313" key="4">
    <source>
        <dbReference type="Proteomes" id="UP000295455"/>
    </source>
</evidence>
<keyword evidence="1" id="KW-0732">Signal</keyword>
<dbReference type="Proteomes" id="UP000295455">
    <property type="component" value="Unassembled WGS sequence"/>
</dbReference>
<dbReference type="Pfam" id="PF18962">
    <property type="entry name" value="Por_Secre_tail"/>
    <property type="match status" value="1"/>
</dbReference>
<dbReference type="NCBIfam" id="TIGR04183">
    <property type="entry name" value="Por_Secre_tail"/>
    <property type="match status" value="1"/>
</dbReference>
<sequence>MKINNLFSLLFTISSVQICLAQATELPLLQINKLKYEGAFTIPGNEYGDSNANYASGTLAFNSANNSLFLAGFNLHGAVAEFSIPILVNSTNLNDLNSASILQNFRSILNATPDSNPQNIDRISGLYLFNNKLIVNALEYYDAAANNSHTTLIVDNASAIETSAITGYFSLNGEAHASGWISEIPTEWQTLLGGSHITGNSSKYPINSRLAMGISAFSFNVTDLINASTTNISTTTLLNFDLSNPLYADFNTYYNANYNVLELNGTTFSGHTSADADIVVGTNNLWTEQSQASYGFIVPNTRTYITIGSSSGHNSGIGYKAKQNNGNVCGGPCAYDAEDNYNYYWLWDVNDLLAVKNGTSEAYSVRPYAYGEFSVPFQYDAYSSTPEHHEIVGGTYDADSNLLYLSIYDGASTGAYDVIPVIVAYSIDQESLSVDELEMNTSIKLIPNPAKNTFSFTITSGKFEELIIYNNLGQRVNSSTSQQIDITMLNSGVYVVKFKFEGGNIISKRLVVE</sequence>
<dbReference type="RefSeq" id="WP_132218167.1">
    <property type="nucleotide sequence ID" value="NZ_OX156936.1"/>
</dbReference>
<dbReference type="EMBL" id="SLUP01000006">
    <property type="protein sequence ID" value="TCL64887.1"/>
    <property type="molecule type" value="Genomic_DNA"/>
</dbReference>
<evidence type="ECO:0000259" key="2">
    <source>
        <dbReference type="Pfam" id="PF18962"/>
    </source>
</evidence>
<protein>
    <submittedName>
        <fullName evidence="3">Putative secreted protein (Por secretion system target)</fullName>
    </submittedName>
</protein>
<gene>
    <name evidence="3" type="ORF">EV196_10676</name>
</gene>
<evidence type="ECO:0000313" key="3">
    <source>
        <dbReference type="EMBL" id="TCL64887.1"/>
    </source>
</evidence>
<dbReference type="InterPro" id="IPR026444">
    <property type="entry name" value="Secre_tail"/>
</dbReference>
<comment type="caution">
    <text evidence="3">The sequence shown here is derived from an EMBL/GenBank/DDBJ whole genome shotgun (WGS) entry which is preliminary data.</text>
</comment>
<dbReference type="OrthoDB" id="5485925at2"/>
<dbReference type="AlphaFoldDB" id="A0A4V2QDS2"/>
<keyword evidence="4" id="KW-1185">Reference proteome</keyword>